<keyword evidence="1 3" id="KW-0378">Hydrolase</keyword>
<dbReference type="RefSeq" id="WP_284311771.1">
    <property type="nucleotide sequence ID" value="NZ_BSPC01000015.1"/>
</dbReference>
<proteinExistence type="predicted"/>
<dbReference type="CDD" id="cd00431">
    <property type="entry name" value="cysteine_hydrolases"/>
    <property type="match status" value="1"/>
</dbReference>
<sequence length="182" mass="19634">MALSQIDTNAALIVIDLQKGIVGLPTAHPAAEIVERAARLARAFRARKLPVVLVNVAGRAPGRTDATFNFTPPADWADLVPELDRQPDDYTVTKMQLGAFYGTALEQILRRRGVTQVFLAGISTSVGVEATARTAYDQGYNVVLVTDAMTDLNAEAHENSLARTFPRIGESSSTEEVLVRLG</sequence>
<dbReference type="Proteomes" id="UP001156882">
    <property type="component" value="Unassembled WGS sequence"/>
</dbReference>
<dbReference type="SUPFAM" id="SSF52499">
    <property type="entry name" value="Isochorismatase-like hydrolases"/>
    <property type="match status" value="1"/>
</dbReference>
<keyword evidence="4" id="KW-1185">Reference proteome</keyword>
<dbReference type="PANTHER" id="PTHR43540:SF7">
    <property type="entry name" value="ISOCHORISMATASE FAMILY PROTEIN YECD"/>
    <property type="match status" value="1"/>
</dbReference>
<evidence type="ECO:0000256" key="1">
    <source>
        <dbReference type="ARBA" id="ARBA00022801"/>
    </source>
</evidence>
<accession>A0ABQ6CGZ9</accession>
<dbReference type="Gene3D" id="3.40.50.850">
    <property type="entry name" value="Isochorismatase-like"/>
    <property type="match status" value="1"/>
</dbReference>
<comment type="caution">
    <text evidence="3">The sequence shown here is derived from an EMBL/GenBank/DDBJ whole genome shotgun (WGS) entry which is preliminary data.</text>
</comment>
<dbReference type="Pfam" id="PF00857">
    <property type="entry name" value="Isochorismatase"/>
    <property type="match status" value="1"/>
</dbReference>
<evidence type="ECO:0000313" key="4">
    <source>
        <dbReference type="Proteomes" id="UP001156882"/>
    </source>
</evidence>
<evidence type="ECO:0000313" key="3">
    <source>
        <dbReference type="EMBL" id="GLS18907.1"/>
    </source>
</evidence>
<dbReference type="PANTHER" id="PTHR43540">
    <property type="entry name" value="PEROXYUREIDOACRYLATE/UREIDOACRYLATE AMIDOHYDROLASE-RELATED"/>
    <property type="match status" value="1"/>
</dbReference>
<dbReference type="GO" id="GO:0016787">
    <property type="term" value="F:hydrolase activity"/>
    <property type="evidence" value="ECO:0007669"/>
    <property type="project" value="UniProtKB-KW"/>
</dbReference>
<organism evidence="3 4">
    <name type="scientific">Labrys miyagiensis</name>
    <dbReference type="NCBI Taxonomy" id="346912"/>
    <lineage>
        <taxon>Bacteria</taxon>
        <taxon>Pseudomonadati</taxon>
        <taxon>Pseudomonadota</taxon>
        <taxon>Alphaproteobacteria</taxon>
        <taxon>Hyphomicrobiales</taxon>
        <taxon>Xanthobacteraceae</taxon>
        <taxon>Labrys</taxon>
    </lineage>
</organism>
<dbReference type="InterPro" id="IPR036380">
    <property type="entry name" value="Isochorismatase-like_sf"/>
</dbReference>
<name>A0ABQ6CGZ9_9HYPH</name>
<protein>
    <submittedName>
        <fullName evidence="3">Hydrolase</fullName>
    </submittedName>
</protein>
<feature type="domain" description="Isochorismatase-like" evidence="2">
    <location>
        <begin position="10"/>
        <end position="176"/>
    </location>
</feature>
<gene>
    <name evidence="3" type="ORF">GCM10007874_19240</name>
</gene>
<dbReference type="InterPro" id="IPR050272">
    <property type="entry name" value="Isochorismatase-like_hydrls"/>
</dbReference>
<evidence type="ECO:0000259" key="2">
    <source>
        <dbReference type="Pfam" id="PF00857"/>
    </source>
</evidence>
<dbReference type="EMBL" id="BSPC01000015">
    <property type="protein sequence ID" value="GLS18907.1"/>
    <property type="molecule type" value="Genomic_DNA"/>
</dbReference>
<reference evidence="4" key="1">
    <citation type="journal article" date="2019" name="Int. J. Syst. Evol. Microbiol.">
        <title>The Global Catalogue of Microorganisms (GCM) 10K type strain sequencing project: providing services to taxonomists for standard genome sequencing and annotation.</title>
        <authorList>
            <consortium name="The Broad Institute Genomics Platform"/>
            <consortium name="The Broad Institute Genome Sequencing Center for Infectious Disease"/>
            <person name="Wu L."/>
            <person name="Ma J."/>
        </authorList>
    </citation>
    <scope>NUCLEOTIDE SEQUENCE [LARGE SCALE GENOMIC DNA]</scope>
    <source>
        <strain evidence="4">NBRC 101365</strain>
    </source>
</reference>
<dbReference type="InterPro" id="IPR000868">
    <property type="entry name" value="Isochorismatase-like_dom"/>
</dbReference>